<comment type="subcellular location">
    <subcellularLocation>
        <location evidence="1">Membrane</location>
        <topology evidence="1">Multi-pass membrane protein</topology>
    </subcellularLocation>
</comment>
<dbReference type="Proteomes" id="UP001589605">
    <property type="component" value="Unassembled WGS sequence"/>
</dbReference>
<feature type="transmembrane region" description="Helical" evidence="6">
    <location>
        <begin position="872"/>
        <end position="898"/>
    </location>
</feature>
<dbReference type="PANTHER" id="PTHR30071">
    <property type="entry name" value="HEME EXPORTER PROTEIN C"/>
    <property type="match status" value="1"/>
</dbReference>
<sequence length="1053" mass="120174">MNKFLRFLFSPAIALVLLVIFAVAMATATFVENDFSTQTARTLIYNAWWFEMVMLLLTLNFIANIFKYKLFRKSKIPVLMFHLAFVVIVIGAAVTRFTAYEGIMRIREGATSNTIVSDRNFVQLHANENASEVLTAKKEIYFSPLKDNNFTLTQSLNDNTIELSFKEFIADARLDLKDVETGGDNILEIVVSEGEGRENRLLKSGEIAEVGMHRHEITFNNEVPEGLNIRETSNGLEIKAAHDISFFIMAEQNAGNLVANTWHPMTMQTLYRMGDIAVVPMEHHKSAKMGWVSSSEKPKDNKDNIDDILLLNATVNGVTEEIELLYRHGFIPISETKTINEVTLTVSYGATPIITPFSIKLDDFELIRYPGSTSPSSYSSDITVTDKVNNNAFAYKIFMNNVLDYGGYRFFQASYDTDEKGTVLAVNHDRAGTLITYIGYFFMSLGMLWTLFGKGSRFTLIQKKLKKLKQQKVITVLLLLFTLSTVQANTIDKKADSLVQTQVIDKYHASLFGRLMVQDLDGRIKPINSLASEFLRKISRRPYYKSESIRLDANQTFLALHSHPDVWALIPLIKIDPEKGGEIYKGLEQSSDHLVAFDQFIKNDGEYILEQAVEEANTKKPAERSEFDKEMLKVDERFNILYNVFSGNYLKIFPLKDDETKTWYSYSHDFSNFNQEDADFAKAILPIYFRDIENAKSSGDWVPAENDLAYIKKYQSVLAKEIMPTSQHLEAELWYNDLNAYFWLFQAYWTLGFGLLIIALYRIFSNKTYVTLIFNVLVIITLVAFIIHTGNLALRWYVAQHAPWSNGYEMITFVAWSIMLFGIIFYKKSDFALPLATLFAGTLLFVSYLDWLSPEITNLMPVLKSYWLKIHVATIISSYAPLALSALLGLMAMVLMIFKTQKNKAQIDIRIKELTYINELSMTIGLFVLSIGTFLGGVWANESWGRYWAWDPKETWALISIIIYAIVLHLHFVPKLNNRYVLNMVSVFAFFSIIMTSFGVNYYLSGLHSYATGDPVPIPKFVYVLVAIVCIISALAYYKYDLNRGKTKLKNKK</sequence>
<feature type="transmembrane region" description="Helical" evidence="6">
    <location>
        <begin position="740"/>
        <end position="761"/>
    </location>
</feature>
<feature type="transmembrane region" description="Helical" evidence="6">
    <location>
        <begin position="1021"/>
        <end position="1040"/>
    </location>
</feature>
<evidence type="ECO:0000256" key="1">
    <source>
        <dbReference type="ARBA" id="ARBA00004141"/>
    </source>
</evidence>
<feature type="domain" description="Cytochrome c assembly protein" evidence="7">
    <location>
        <begin position="804"/>
        <end position="1008"/>
    </location>
</feature>
<feature type="transmembrane region" description="Helical" evidence="6">
    <location>
        <begin position="43"/>
        <end position="66"/>
    </location>
</feature>
<dbReference type="Pfam" id="PF05140">
    <property type="entry name" value="ResB"/>
    <property type="match status" value="1"/>
</dbReference>
<accession>A0ABV5EYD2</accession>
<comment type="caution">
    <text evidence="9">The sequence shown here is derived from an EMBL/GenBank/DDBJ whole genome shotgun (WGS) entry which is preliminary data.</text>
</comment>
<dbReference type="PANTHER" id="PTHR30071:SF1">
    <property type="entry name" value="CYTOCHROME B_B6 PROTEIN-RELATED"/>
    <property type="match status" value="1"/>
</dbReference>
<feature type="transmembrane region" description="Helical" evidence="6">
    <location>
        <begin position="768"/>
        <end position="787"/>
    </location>
</feature>
<feature type="transmembrane region" description="Helical" evidence="6">
    <location>
        <begin position="833"/>
        <end position="852"/>
    </location>
</feature>
<name>A0ABV5EYD2_9FLAO</name>
<dbReference type="InterPro" id="IPR007816">
    <property type="entry name" value="ResB-like_domain"/>
</dbReference>
<feature type="transmembrane region" description="Helical" evidence="6">
    <location>
        <begin position="78"/>
        <end position="99"/>
    </location>
</feature>
<evidence type="ECO:0000256" key="5">
    <source>
        <dbReference type="ARBA" id="ARBA00023136"/>
    </source>
</evidence>
<dbReference type="InterPro" id="IPR002541">
    <property type="entry name" value="Cyt_c_assembly"/>
</dbReference>
<feature type="domain" description="ResB-like" evidence="8">
    <location>
        <begin position="328"/>
        <end position="428"/>
    </location>
</feature>
<feature type="transmembrane region" description="Helical" evidence="6">
    <location>
        <begin position="955"/>
        <end position="973"/>
    </location>
</feature>
<evidence type="ECO:0000256" key="4">
    <source>
        <dbReference type="ARBA" id="ARBA00022989"/>
    </source>
</evidence>
<feature type="transmembrane region" description="Helical" evidence="6">
    <location>
        <begin position="807"/>
        <end position="826"/>
    </location>
</feature>
<dbReference type="InterPro" id="IPR045062">
    <property type="entry name" value="Cyt_c_biogenesis_CcsA/CcmC"/>
</dbReference>
<proteinExistence type="predicted"/>
<feature type="transmembrane region" description="Helical" evidence="6">
    <location>
        <begin position="919"/>
        <end position="940"/>
    </location>
</feature>
<protein>
    <submittedName>
        <fullName evidence="9">Cytochrome c biogenesis protein CcsA</fullName>
    </submittedName>
</protein>
<keyword evidence="5 6" id="KW-0472">Membrane</keyword>
<evidence type="ECO:0000313" key="10">
    <source>
        <dbReference type="Proteomes" id="UP001589605"/>
    </source>
</evidence>
<evidence type="ECO:0000313" key="9">
    <source>
        <dbReference type="EMBL" id="MFB9052184.1"/>
    </source>
</evidence>
<dbReference type="RefSeq" id="WP_382381313.1">
    <property type="nucleotide sequence ID" value="NZ_JBHMEZ010000003.1"/>
</dbReference>
<feature type="transmembrane region" description="Helical" evidence="6">
    <location>
        <begin position="434"/>
        <end position="452"/>
    </location>
</feature>
<evidence type="ECO:0000256" key="6">
    <source>
        <dbReference type="SAM" id="Phobius"/>
    </source>
</evidence>
<keyword evidence="2 6" id="KW-0812">Transmembrane</keyword>
<evidence type="ECO:0000256" key="2">
    <source>
        <dbReference type="ARBA" id="ARBA00022692"/>
    </source>
</evidence>
<evidence type="ECO:0000259" key="7">
    <source>
        <dbReference type="Pfam" id="PF01578"/>
    </source>
</evidence>
<evidence type="ECO:0000259" key="8">
    <source>
        <dbReference type="Pfam" id="PF05140"/>
    </source>
</evidence>
<reference evidence="9 10" key="1">
    <citation type="submission" date="2024-09" db="EMBL/GenBank/DDBJ databases">
        <authorList>
            <person name="Sun Q."/>
            <person name="Mori K."/>
        </authorList>
    </citation>
    <scope>NUCLEOTIDE SEQUENCE [LARGE SCALE GENOMIC DNA]</scope>
    <source>
        <strain evidence="9 10">CECT 8286</strain>
    </source>
</reference>
<dbReference type="Pfam" id="PF01578">
    <property type="entry name" value="Cytochrom_C_asm"/>
    <property type="match status" value="1"/>
</dbReference>
<feature type="transmembrane region" description="Helical" evidence="6">
    <location>
        <begin position="7"/>
        <end position="31"/>
    </location>
</feature>
<keyword evidence="10" id="KW-1185">Reference proteome</keyword>
<feature type="transmembrane region" description="Helical" evidence="6">
    <location>
        <begin position="980"/>
        <end position="1001"/>
    </location>
</feature>
<keyword evidence="3" id="KW-0201">Cytochrome c-type biogenesis</keyword>
<gene>
    <name evidence="9" type="primary">ccsA</name>
    <name evidence="9" type="ORF">ACFFVB_03760</name>
</gene>
<keyword evidence="4 6" id="KW-1133">Transmembrane helix</keyword>
<evidence type="ECO:0000256" key="3">
    <source>
        <dbReference type="ARBA" id="ARBA00022748"/>
    </source>
</evidence>
<organism evidence="9 10">
    <name type="scientific">Formosa undariae</name>
    <dbReference type="NCBI Taxonomy" id="1325436"/>
    <lineage>
        <taxon>Bacteria</taxon>
        <taxon>Pseudomonadati</taxon>
        <taxon>Bacteroidota</taxon>
        <taxon>Flavobacteriia</taxon>
        <taxon>Flavobacteriales</taxon>
        <taxon>Flavobacteriaceae</taxon>
        <taxon>Formosa</taxon>
    </lineage>
</organism>
<dbReference type="EMBL" id="JBHMEZ010000003">
    <property type="protein sequence ID" value="MFB9052184.1"/>
    <property type="molecule type" value="Genomic_DNA"/>
</dbReference>
<feature type="transmembrane region" description="Helical" evidence="6">
    <location>
        <begin position="473"/>
        <end position="491"/>
    </location>
</feature>